<keyword evidence="2" id="KW-0285">Flavoprotein</keyword>
<dbReference type="GO" id="GO:0050660">
    <property type="term" value="F:flavin adenine dinucleotide binding"/>
    <property type="evidence" value="ECO:0007669"/>
    <property type="project" value="TreeGrafter"/>
</dbReference>
<evidence type="ECO:0000256" key="2">
    <source>
        <dbReference type="ARBA" id="ARBA00022630"/>
    </source>
</evidence>
<evidence type="ECO:0000256" key="1">
    <source>
        <dbReference type="ARBA" id="ARBA00006442"/>
    </source>
</evidence>
<accession>A0A098BST0</accession>
<dbReference type="RefSeq" id="WP_230831635.1">
    <property type="nucleotide sequence ID" value="NZ_CP023714.1"/>
</dbReference>
<dbReference type="AlphaFoldDB" id="A0A098BST0"/>
<dbReference type="PRINTS" id="PR00368">
    <property type="entry name" value="FADPNR"/>
</dbReference>
<dbReference type="PANTHER" id="PTHR43735:SF3">
    <property type="entry name" value="FERROPTOSIS SUPPRESSOR PROTEIN 1"/>
    <property type="match status" value="1"/>
</dbReference>
<dbReference type="Proteomes" id="UP000042997">
    <property type="component" value="Unassembled WGS sequence"/>
</dbReference>
<gene>
    <name evidence="6" type="ORF">RHRU231_820045</name>
</gene>
<dbReference type="Gene3D" id="3.50.50.100">
    <property type="match status" value="1"/>
</dbReference>
<dbReference type="InterPro" id="IPR023753">
    <property type="entry name" value="FAD/NAD-binding_dom"/>
</dbReference>
<evidence type="ECO:0000259" key="5">
    <source>
        <dbReference type="Pfam" id="PF07992"/>
    </source>
</evidence>
<name>A0A098BST0_9NOCA</name>
<dbReference type="Pfam" id="PF07992">
    <property type="entry name" value="Pyr_redox_2"/>
    <property type="match status" value="1"/>
</dbReference>
<organism evidence="6 7">
    <name type="scientific">Rhodococcus ruber</name>
    <dbReference type="NCBI Taxonomy" id="1830"/>
    <lineage>
        <taxon>Bacteria</taxon>
        <taxon>Bacillati</taxon>
        <taxon>Actinomycetota</taxon>
        <taxon>Actinomycetes</taxon>
        <taxon>Mycobacteriales</taxon>
        <taxon>Nocardiaceae</taxon>
        <taxon>Rhodococcus</taxon>
    </lineage>
</organism>
<dbReference type="GO" id="GO:0004174">
    <property type="term" value="F:electron-transferring-flavoprotein dehydrogenase activity"/>
    <property type="evidence" value="ECO:0007669"/>
    <property type="project" value="TreeGrafter"/>
</dbReference>
<proteinExistence type="inferred from homology"/>
<dbReference type="GO" id="GO:0005737">
    <property type="term" value="C:cytoplasm"/>
    <property type="evidence" value="ECO:0007669"/>
    <property type="project" value="TreeGrafter"/>
</dbReference>
<evidence type="ECO:0000313" key="7">
    <source>
        <dbReference type="Proteomes" id="UP000042997"/>
    </source>
</evidence>
<keyword evidence="3" id="KW-0274">FAD</keyword>
<evidence type="ECO:0000313" key="6">
    <source>
        <dbReference type="EMBL" id="CDZ91275.1"/>
    </source>
</evidence>
<feature type="domain" description="FAD/NAD(P)-binding" evidence="5">
    <location>
        <begin position="4"/>
        <end position="280"/>
    </location>
</feature>
<dbReference type="PANTHER" id="PTHR43735">
    <property type="entry name" value="APOPTOSIS-INDUCING FACTOR 1"/>
    <property type="match status" value="1"/>
</dbReference>
<sequence length="381" mass="38878">MTTDVVVLGAGYAGVMAANRLLATHPGVSVTVVAPRPVFVERVRLHQVAAGSGAATHDLADVLHPAAAVHVGTAVHIGADRVLLADGTTLPFRVAIYAVGSGAAVPAIPGADRLHSTAELERALDTAAALGELGDGAGVVVVGGGLTGVESAAEIAEAHPRLSVTLVGDPVAHLPGSTRRFVAARLRRLGVRIRPGRVVAVEDGAVLLADGDAVPAELVVWAGGFTVPDLARRSALPVDETGRLRVDATLRSADGANVVGVGDAVTVAGQDHIRMSCQAALPLGAHGADTTWALLTGTDPRPLSLGFAAQCISLGRSSGVVQRTRPDDTPRSLALRGTLGSFGKEAVVRGTVWMLRRQARGHSYPFPAGPAPASEPIAVRR</sequence>
<dbReference type="PRINTS" id="PR00469">
    <property type="entry name" value="PNDRDTASEII"/>
</dbReference>
<evidence type="ECO:0000256" key="4">
    <source>
        <dbReference type="ARBA" id="ARBA00023002"/>
    </source>
</evidence>
<dbReference type="InterPro" id="IPR036188">
    <property type="entry name" value="FAD/NAD-bd_sf"/>
</dbReference>
<keyword evidence="4" id="KW-0560">Oxidoreductase</keyword>
<dbReference type="eggNOG" id="COG1252">
    <property type="taxonomic scope" value="Bacteria"/>
</dbReference>
<dbReference type="EMBL" id="CCSD01000097">
    <property type="protein sequence ID" value="CDZ91275.1"/>
    <property type="molecule type" value="Genomic_DNA"/>
</dbReference>
<reference evidence="6 7" key="1">
    <citation type="journal article" date="2014" name="Genome Announc.">
        <title>Draft Genome Sequence of Propane- and Butane-Oxidizing Actinobacterium Rhodococcus ruber IEGM 231.</title>
        <authorList>
            <person name="Ivshina I.B."/>
            <person name="Kuyukina M.S."/>
            <person name="Krivoruchko A.V."/>
            <person name="Barbe V."/>
            <person name="Fischer C."/>
        </authorList>
    </citation>
    <scope>NUCLEOTIDE SEQUENCE [LARGE SCALE GENOMIC DNA]</scope>
</reference>
<protein>
    <submittedName>
        <fullName evidence="6">Dehydrogenase</fullName>
    </submittedName>
</protein>
<evidence type="ECO:0000256" key="3">
    <source>
        <dbReference type="ARBA" id="ARBA00022827"/>
    </source>
</evidence>
<comment type="similarity">
    <text evidence="1">Belongs to the FAD-dependent oxidoreductase family.</text>
</comment>
<dbReference type="SUPFAM" id="SSF51905">
    <property type="entry name" value="FAD/NAD(P)-binding domain"/>
    <property type="match status" value="1"/>
</dbReference>